<dbReference type="STRING" id="442562.Rumeso_03032"/>
<dbReference type="EMBL" id="AOSK01000083">
    <property type="protein sequence ID" value="EYD75385.1"/>
    <property type="molecule type" value="Genomic_DNA"/>
</dbReference>
<reference evidence="1 2" key="1">
    <citation type="submission" date="2013-02" db="EMBL/GenBank/DDBJ databases">
        <authorList>
            <person name="Fiebig A."/>
            <person name="Goeker M."/>
            <person name="Klenk H.-P.P."/>
        </authorList>
    </citation>
    <scope>NUCLEOTIDE SEQUENCE [LARGE SCALE GENOMIC DNA]</scope>
    <source>
        <strain evidence="1 2">DSM 19309</strain>
    </source>
</reference>
<evidence type="ECO:0008006" key="3">
    <source>
        <dbReference type="Google" id="ProtNLM"/>
    </source>
</evidence>
<dbReference type="AlphaFoldDB" id="A0A017HM34"/>
<gene>
    <name evidence="1" type="ORF">Rumeso_03032</name>
</gene>
<dbReference type="RefSeq" id="WP_037281991.1">
    <property type="nucleotide sequence ID" value="NZ_KK088598.1"/>
</dbReference>
<dbReference type="OrthoDB" id="7872625at2"/>
<name>A0A017HM34_9RHOB</name>
<dbReference type="HOGENOM" id="CLU_1584754_0_0_5"/>
<organism evidence="1 2">
    <name type="scientific">Rubellimicrobium mesophilum DSM 19309</name>
    <dbReference type="NCBI Taxonomy" id="442562"/>
    <lineage>
        <taxon>Bacteria</taxon>
        <taxon>Pseudomonadati</taxon>
        <taxon>Pseudomonadota</taxon>
        <taxon>Alphaproteobacteria</taxon>
        <taxon>Rhodobacterales</taxon>
        <taxon>Roseobacteraceae</taxon>
        <taxon>Rubellimicrobium</taxon>
    </lineage>
</organism>
<accession>A0A017HM34</accession>
<protein>
    <recommendedName>
        <fullName evidence="3">TubC N-terminal docking domain-containing protein</fullName>
    </recommendedName>
</protein>
<evidence type="ECO:0000313" key="1">
    <source>
        <dbReference type="EMBL" id="EYD75385.1"/>
    </source>
</evidence>
<proteinExistence type="predicted"/>
<evidence type="ECO:0000313" key="2">
    <source>
        <dbReference type="Proteomes" id="UP000019666"/>
    </source>
</evidence>
<comment type="caution">
    <text evidence="1">The sequence shown here is derived from an EMBL/GenBank/DDBJ whole genome shotgun (WGS) entry which is preliminary data.</text>
</comment>
<sequence length="168" mass="18056">MSAALALKAAREAGLQLQVEGEDLILEAAAPPPAPVLERLRQHKAEVIGLLRREAGTWSTEDWQAFYDERAGIAEHDGGLLRPEAEVQAFESCVAEWRNQHPVGSAANCCLHCGGPDTSAEPLVPFGIEPTGPAWLHHRCWDAWYAGRRDRAVAALAAMGITDGGTSP</sequence>
<dbReference type="Proteomes" id="UP000019666">
    <property type="component" value="Unassembled WGS sequence"/>
</dbReference>
<keyword evidence="2" id="KW-1185">Reference proteome</keyword>